<dbReference type="GO" id="GO:0003677">
    <property type="term" value="F:DNA binding"/>
    <property type="evidence" value="ECO:0007669"/>
    <property type="project" value="UniProtKB-KW"/>
</dbReference>
<dbReference type="InterPro" id="IPR036388">
    <property type="entry name" value="WH-like_DNA-bd_sf"/>
</dbReference>
<dbReference type="Pfam" id="PF00196">
    <property type="entry name" value="GerE"/>
    <property type="match status" value="1"/>
</dbReference>
<dbReference type="PANTHER" id="PTHR44688">
    <property type="entry name" value="DNA-BINDING TRANSCRIPTIONAL ACTIVATOR DEVR_DOSR"/>
    <property type="match status" value="1"/>
</dbReference>
<dbReference type="KEGG" id="cna:AB433_02775"/>
<protein>
    <recommendedName>
        <fullName evidence="4">HTH luxR-type domain-containing protein</fullName>
    </recommendedName>
</protein>
<dbReference type="SMART" id="SM00421">
    <property type="entry name" value="HTH_LUXR"/>
    <property type="match status" value="1"/>
</dbReference>
<feature type="domain" description="HTH luxR-type" evidence="4">
    <location>
        <begin position="65"/>
        <end position="130"/>
    </location>
</feature>
<dbReference type="PATRIC" id="fig|1348774.3.peg.584"/>
<dbReference type="AlphaFoldDB" id="A0A0G3XC71"/>
<keyword evidence="1" id="KW-0805">Transcription regulation</keyword>
<keyword evidence="6" id="KW-1185">Reference proteome</keyword>
<evidence type="ECO:0000313" key="6">
    <source>
        <dbReference type="Proteomes" id="UP000035287"/>
    </source>
</evidence>
<dbReference type="InterPro" id="IPR000792">
    <property type="entry name" value="Tscrpt_reg_LuxR_C"/>
</dbReference>
<name>A0A0G3XC71_9SPHN</name>
<dbReference type="InterPro" id="IPR016032">
    <property type="entry name" value="Sig_transdc_resp-reg_C-effctor"/>
</dbReference>
<proteinExistence type="predicted"/>
<dbReference type="Gene3D" id="1.10.10.10">
    <property type="entry name" value="Winged helix-like DNA-binding domain superfamily/Winged helix DNA-binding domain"/>
    <property type="match status" value="1"/>
</dbReference>
<dbReference type="Proteomes" id="UP000035287">
    <property type="component" value="Chromosome"/>
</dbReference>
<dbReference type="GO" id="GO:0006355">
    <property type="term" value="P:regulation of DNA-templated transcription"/>
    <property type="evidence" value="ECO:0007669"/>
    <property type="project" value="InterPro"/>
</dbReference>
<dbReference type="PRINTS" id="PR00038">
    <property type="entry name" value="HTHLUXR"/>
</dbReference>
<dbReference type="STRING" id="1348774.AB433_02775"/>
<evidence type="ECO:0000313" key="5">
    <source>
        <dbReference type="EMBL" id="AKM09135.1"/>
    </source>
</evidence>
<keyword evidence="2" id="KW-0238">DNA-binding</keyword>
<keyword evidence="3" id="KW-0804">Transcription</keyword>
<dbReference type="PROSITE" id="PS50043">
    <property type="entry name" value="HTH_LUXR_2"/>
    <property type="match status" value="1"/>
</dbReference>
<accession>A0A0G3XC71</accession>
<evidence type="ECO:0000256" key="1">
    <source>
        <dbReference type="ARBA" id="ARBA00023015"/>
    </source>
</evidence>
<gene>
    <name evidence="5" type="ORF">AB433_02775</name>
</gene>
<reference evidence="5 6" key="1">
    <citation type="submission" date="2015-06" db="EMBL/GenBank/DDBJ databases">
        <authorList>
            <person name="Zeng Y."/>
            <person name="Huang Y."/>
        </authorList>
    </citation>
    <scope>NUCLEOTIDE SEQUENCE [LARGE SCALE GENOMIC DNA]</scope>
    <source>
        <strain evidence="5 6">PQ-2</strain>
    </source>
</reference>
<dbReference type="SUPFAM" id="SSF46894">
    <property type="entry name" value="C-terminal effector domain of the bipartite response regulators"/>
    <property type="match status" value="1"/>
</dbReference>
<sequence>MLSFGFKGGFSTSFHDRKRKRFSAFLTSSRSSKQDITEIYDTFGGHIRSALIFFNEELIIKNLYRNGEIPALSERERECLLWVSAGHTTQQIADQLSLADRTVNEYISKATRKLHASNRAHACARSILLSLISP</sequence>
<dbReference type="CDD" id="cd06170">
    <property type="entry name" value="LuxR_C_like"/>
    <property type="match status" value="1"/>
</dbReference>
<dbReference type="EMBL" id="CP011770">
    <property type="protein sequence ID" value="AKM09135.1"/>
    <property type="molecule type" value="Genomic_DNA"/>
</dbReference>
<evidence type="ECO:0000256" key="2">
    <source>
        <dbReference type="ARBA" id="ARBA00023125"/>
    </source>
</evidence>
<dbReference type="PANTHER" id="PTHR44688:SF16">
    <property type="entry name" value="DNA-BINDING TRANSCRIPTIONAL ACTIVATOR DEVR_DOSR"/>
    <property type="match status" value="1"/>
</dbReference>
<evidence type="ECO:0000259" key="4">
    <source>
        <dbReference type="PROSITE" id="PS50043"/>
    </source>
</evidence>
<evidence type="ECO:0000256" key="3">
    <source>
        <dbReference type="ARBA" id="ARBA00023163"/>
    </source>
</evidence>
<organism evidence="5 6">
    <name type="scientific">Croceicoccus naphthovorans</name>
    <dbReference type="NCBI Taxonomy" id="1348774"/>
    <lineage>
        <taxon>Bacteria</taxon>
        <taxon>Pseudomonadati</taxon>
        <taxon>Pseudomonadota</taxon>
        <taxon>Alphaproteobacteria</taxon>
        <taxon>Sphingomonadales</taxon>
        <taxon>Erythrobacteraceae</taxon>
        <taxon>Croceicoccus</taxon>
    </lineage>
</organism>